<name>A0A4Q2M518_9MICO</name>
<dbReference type="Gene3D" id="3.40.50.1820">
    <property type="entry name" value="alpha/beta hydrolase"/>
    <property type="match status" value="1"/>
</dbReference>
<keyword evidence="4" id="KW-1185">Reference proteome</keyword>
<sequence length="249" mass="26048">MTTLLLHGLGADSTQPLGLFSPVLDALGHDDVSAPDVRAHGTAAHSLGTAADYALDRLADDALSRVGTLDGPVTLIGISMGAAIALRIALRRLVPIERAIFVRPAFGSVPLADNLAPFPVIGELLRSRGPVEGARVFRQSEAYHRIELASPAGGRGLLSQFRATDATGRSIRLIEVPRNRAYASSAELTGLGDVATAVIGAPRDPVHPFALAEEWAGGLGAPLERLPARDDGLAAQTEALRTFVARHLA</sequence>
<dbReference type="InterPro" id="IPR029058">
    <property type="entry name" value="AB_hydrolase_fold"/>
</dbReference>
<protein>
    <submittedName>
        <fullName evidence="3">Alpha/beta hydrolase</fullName>
    </submittedName>
    <submittedName>
        <fullName evidence="2">Pimeloyl-ACP methyl ester carboxylesterase</fullName>
    </submittedName>
</protein>
<dbReference type="AlphaFoldDB" id="A0A4Q2M518"/>
<dbReference type="OrthoDB" id="4291328at2"/>
<dbReference type="Pfam" id="PF12697">
    <property type="entry name" value="Abhydrolase_6"/>
    <property type="match status" value="1"/>
</dbReference>
<dbReference type="PANTHER" id="PTHR43194">
    <property type="entry name" value="HYDROLASE ALPHA/BETA FOLD FAMILY"/>
    <property type="match status" value="1"/>
</dbReference>
<evidence type="ECO:0000313" key="4">
    <source>
        <dbReference type="Proteomes" id="UP000292686"/>
    </source>
</evidence>
<dbReference type="Proteomes" id="UP000581087">
    <property type="component" value="Unassembled WGS sequence"/>
</dbReference>
<accession>A0A4Q2M518</accession>
<evidence type="ECO:0000313" key="2">
    <source>
        <dbReference type="EMBL" id="NYD67208.1"/>
    </source>
</evidence>
<feature type="domain" description="AB hydrolase-1" evidence="1">
    <location>
        <begin position="4"/>
        <end position="219"/>
    </location>
</feature>
<dbReference type="InterPro" id="IPR000073">
    <property type="entry name" value="AB_hydrolase_1"/>
</dbReference>
<dbReference type="Proteomes" id="UP000292686">
    <property type="component" value="Unassembled WGS sequence"/>
</dbReference>
<evidence type="ECO:0000313" key="3">
    <source>
        <dbReference type="EMBL" id="RXZ86958.1"/>
    </source>
</evidence>
<gene>
    <name evidence="2" type="ORF">BJ972_001727</name>
    <name evidence="3" type="ORF">ESP50_07805</name>
</gene>
<dbReference type="GO" id="GO:0016787">
    <property type="term" value="F:hydrolase activity"/>
    <property type="evidence" value="ECO:0007669"/>
    <property type="project" value="UniProtKB-KW"/>
</dbReference>
<organism evidence="3 4">
    <name type="scientific">Agromyces atrinae</name>
    <dbReference type="NCBI Taxonomy" id="592376"/>
    <lineage>
        <taxon>Bacteria</taxon>
        <taxon>Bacillati</taxon>
        <taxon>Actinomycetota</taxon>
        <taxon>Actinomycetes</taxon>
        <taxon>Micrococcales</taxon>
        <taxon>Microbacteriaceae</taxon>
        <taxon>Agromyces</taxon>
    </lineage>
</organism>
<reference evidence="2 5" key="2">
    <citation type="submission" date="2020-07" db="EMBL/GenBank/DDBJ databases">
        <title>Sequencing the genomes of 1000 actinobacteria strains.</title>
        <authorList>
            <person name="Klenk H.-P."/>
        </authorList>
    </citation>
    <scope>NUCLEOTIDE SEQUENCE [LARGE SCALE GENOMIC DNA]</scope>
    <source>
        <strain evidence="2 5">DSM 23870</strain>
    </source>
</reference>
<evidence type="ECO:0000313" key="5">
    <source>
        <dbReference type="Proteomes" id="UP000581087"/>
    </source>
</evidence>
<dbReference type="EMBL" id="SDPM01000003">
    <property type="protein sequence ID" value="RXZ86958.1"/>
    <property type="molecule type" value="Genomic_DNA"/>
</dbReference>
<proteinExistence type="predicted"/>
<dbReference type="InterPro" id="IPR050228">
    <property type="entry name" value="Carboxylesterase_BioH"/>
</dbReference>
<comment type="caution">
    <text evidence="3">The sequence shown here is derived from an EMBL/GenBank/DDBJ whole genome shotgun (WGS) entry which is preliminary data.</text>
</comment>
<reference evidence="3 4" key="1">
    <citation type="submission" date="2019-01" db="EMBL/GenBank/DDBJ databases">
        <title>Agromyces.</title>
        <authorList>
            <person name="Li J."/>
        </authorList>
    </citation>
    <scope>NUCLEOTIDE SEQUENCE [LARGE SCALE GENOMIC DNA]</scope>
    <source>
        <strain evidence="3 4">DSM 23870</strain>
    </source>
</reference>
<keyword evidence="3" id="KW-0378">Hydrolase</keyword>
<dbReference type="RefSeq" id="WP_129173799.1">
    <property type="nucleotide sequence ID" value="NZ_JACCBI010000001.1"/>
</dbReference>
<dbReference type="PANTHER" id="PTHR43194:SF2">
    <property type="entry name" value="PEROXISOMAL MEMBRANE PROTEIN LPX1"/>
    <property type="match status" value="1"/>
</dbReference>
<dbReference type="SUPFAM" id="SSF53474">
    <property type="entry name" value="alpha/beta-Hydrolases"/>
    <property type="match status" value="1"/>
</dbReference>
<dbReference type="EMBL" id="JACCBI010000001">
    <property type="protein sequence ID" value="NYD67208.1"/>
    <property type="molecule type" value="Genomic_DNA"/>
</dbReference>
<evidence type="ECO:0000259" key="1">
    <source>
        <dbReference type="Pfam" id="PF12697"/>
    </source>
</evidence>